<evidence type="ECO:0000259" key="2">
    <source>
        <dbReference type="Pfam" id="PF18661"/>
    </source>
</evidence>
<dbReference type="OrthoDB" id="3782904at2759"/>
<reference evidence="4" key="1">
    <citation type="journal article" date="2011" name="Nat. Commun.">
        <title>Effector diversification within compartments of the Leptosphaeria maculans genome affected by Repeat-Induced Point mutations.</title>
        <authorList>
            <person name="Rouxel T."/>
            <person name="Grandaubert J."/>
            <person name="Hane J.K."/>
            <person name="Hoede C."/>
            <person name="van de Wouw A.P."/>
            <person name="Couloux A."/>
            <person name="Dominguez V."/>
            <person name="Anthouard V."/>
            <person name="Bally P."/>
            <person name="Bourras S."/>
            <person name="Cozijnsen A.J."/>
            <person name="Ciuffetti L.M."/>
            <person name="Degrave A."/>
            <person name="Dilmaghani A."/>
            <person name="Duret L."/>
            <person name="Fudal I."/>
            <person name="Goodwin S.B."/>
            <person name="Gout L."/>
            <person name="Glaser N."/>
            <person name="Linglin J."/>
            <person name="Kema G.H.J."/>
            <person name="Lapalu N."/>
            <person name="Lawrence C.B."/>
            <person name="May K."/>
            <person name="Meyer M."/>
            <person name="Ollivier B."/>
            <person name="Poulain J."/>
            <person name="Schoch C.L."/>
            <person name="Simon A."/>
            <person name="Spatafora J.W."/>
            <person name="Stachowiak A."/>
            <person name="Turgeon B.G."/>
            <person name="Tyler B.M."/>
            <person name="Vincent D."/>
            <person name="Weissenbach J."/>
            <person name="Amselem J."/>
            <person name="Quesneville H."/>
            <person name="Oliver R.P."/>
            <person name="Wincker P."/>
            <person name="Balesdent M.-H."/>
            <person name="Howlett B.J."/>
        </authorList>
    </citation>
    <scope>NUCLEOTIDE SEQUENCE [LARGE SCALE GENOMIC DNA]</scope>
    <source>
        <strain evidence="4">JN3 / isolate v23.1.3 / race Av1-4-5-6-7-8</strain>
    </source>
</reference>
<dbReference type="EMBL" id="FP929065">
    <property type="protein sequence ID" value="CBX90981.1"/>
    <property type="molecule type" value="Genomic_DNA"/>
</dbReference>
<dbReference type="InterPro" id="IPR040621">
    <property type="entry name" value="AvrLm4-7"/>
</dbReference>
<accession>E4ZIG0</accession>
<evidence type="ECO:0000313" key="3">
    <source>
        <dbReference type="EMBL" id="CBX90981.1"/>
    </source>
</evidence>
<dbReference type="VEuPathDB" id="FungiDB:LEMA_P060150.1"/>
<dbReference type="Gene3D" id="3.30.70.2910">
    <property type="match status" value="1"/>
</dbReference>
<dbReference type="eggNOG" id="ENOG502RAFV">
    <property type="taxonomic scope" value="Eukaryota"/>
</dbReference>
<feature type="domain" description="Avirulence Effector AvrLm4-7" evidence="2">
    <location>
        <begin position="23"/>
        <end position="112"/>
    </location>
</feature>
<dbReference type="AlphaFoldDB" id="E4ZIG0"/>
<feature type="chain" id="PRO_5003194599" description="Avirulence Effector AvrLm4-7 domain-containing protein" evidence="1">
    <location>
        <begin position="23"/>
        <end position="139"/>
    </location>
</feature>
<gene>
    <name evidence="3" type="ORF">LEMA_P060150.1</name>
</gene>
<proteinExistence type="predicted"/>
<dbReference type="OMA" id="RCTITAW"/>
<dbReference type="Pfam" id="PF18661">
    <property type="entry name" value="AvrLm4-7"/>
    <property type="match status" value="1"/>
</dbReference>
<dbReference type="HOGENOM" id="CLU_1866178_0_0_1"/>
<dbReference type="RefSeq" id="XP_003834346.1">
    <property type="nucleotide sequence ID" value="XM_003834298.1"/>
</dbReference>
<name>E4ZIG0_LEPMJ</name>
<dbReference type="GeneID" id="13284020"/>
<evidence type="ECO:0000313" key="4">
    <source>
        <dbReference type="Proteomes" id="UP000002668"/>
    </source>
</evidence>
<dbReference type="Proteomes" id="UP000002668">
    <property type="component" value="Genome"/>
</dbReference>
<organism evidence="4">
    <name type="scientific">Leptosphaeria maculans (strain JN3 / isolate v23.1.3 / race Av1-4-5-6-7-8)</name>
    <name type="common">Blackleg fungus</name>
    <name type="synonym">Phoma lingam</name>
    <dbReference type="NCBI Taxonomy" id="985895"/>
    <lineage>
        <taxon>Eukaryota</taxon>
        <taxon>Fungi</taxon>
        <taxon>Dikarya</taxon>
        <taxon>Ascomycota</taxon>
        <taxon>Pezizomycotina</taxon>
        <taxon>Dothideomycetes</taxon>
        <taxon>Pleosporomycetidae</taxon>
        <taxon>Pleosporales</taxon>
        <taxon>Pleosporineae</taxon>
        <taxon>Leptosphaeriaceae</taxon>
        <taxon>Plenodomus</taxon>
        <taxon>Plenodomus lingam/Leptosphaeria maculans species complex</taxon>
    </lineage>
</organism>
<protein>
    <recommendedName>
        <fullName evidence="2">Avirulence Effector AvrLm4-7 domain-containing protein</fullName>
    </recommendedName>
</protein>
<keyword evidence="1" id="KW-0732">Signal</keyword>
<keyword evidence="4" id="KW-1185">Reference proteome</keyword>
<sequence length="139" mass="16539">MRQSLLTLWLTTIFILFAPGLACKKRYFRYTNSWRNCNEGRADFLKERLKEDCEVNMTQTYLQHNSRVNGALGAEISGELERTYSPPDVESCITYRCTITAWRFREWQNNDFDDKGKILFNTTSWRYESTWYSPDTNKC</sequence>
<feature type="signal peptide" evidence="1">
    <location>
        <begin position="1"/>
        <end position="22"/>
    </location>
</feature>
<dbReference type="InParanoid" id="E4ZIG0"/>
<evidence type="ECO:0000256" key="1">
    <source>
        <dbReference type="SAM" id="SignalP"/>
    </source>
</evidence>